<sequence length="324" mass="35423">MKKIGIVGVGAVGSSYLYASLNKNIEAEYVLIDAFETYAVAQAKDLNDAVSSMLCSGCHFKSGKYADLHDADIVVITASVKPKEGKLQDRLELLSDNAVLMKDIALNLKNVGFKGITIIASNPVDIMSCIFQQVSGFDAEKVISSGTILETARMKKFISSQLGIKASSVNGYIIGEHGARCMVPFEHIRVGMSPLYDFVKEGKLSNEWLATLTQQIRNEAFEIISGKGITNFGIGESLAEIAYAIINNTETIFALGVQLPDTYKAKGVYFGLPVILGEKGYKHLPKITLSNEEQKQFDEYSLEIKETVLQVLDKIDVKPHGLIK</sequence>
<dbReference type="InterPro" id="IPR001236">
    <property type="entry name" value="Lactate/malate_DH_N"/>
</dbReference>
<dbReference type="PIRSF" id="PIRSF000102">
    <property type="entry name" value="Lac_mal_DH"/>
    <property type="match status" value="1"/>
</dbReference>
<comment type="similarity">
    <text evidence="2">Belongs to the LDH/MDH superfamily. LDH family.</text>
</comment>
<evidence type="ECO:0000256" key="3">
    <source>
        <dbReference type="ARBA" id="ARBA00012967"/>
    </source>
</evidence>
<evidence type="ECO:0000256" key="1">
    <source>
        <dbReference type="ARBA" id="ARBA00004843"/>
    </source>
</evidence>
<dbReference type="GO" id="GO:0006096">
    <property type="term" value="P:glycolytic process"/>
    <property type="evidence" value="ECO:0007669"/>
    <property type="project" value="UniProtKB-UniRule"/>
</dbReference>
<dbReference type="RefSeq" id="WP_029330127.1">
    <property type="nucleotide sequence ID" value="NZ_CP030103.1"/>
</dbReference>
<evidence type="ECO:0000256" key="4">
    <source>
        <dbReference type="ARBA" id="ARBA00023002"/>
    </source>
</evidence>
<protein>
    <recommendedName>
        <fullName evidence="3 7">L-lactate dehydrogenase</fullName>
        <ecNumber evidence="3 7">1.1.1.27</ecNumber>
    </recommendedName>
</protein>
<keyword evidence="4 8" id="KW-0560">Oxidoreductase</keyword>
<evidence type="ECO:0000256" key="6">
    <source>
        <dbReference type="ARBA" id="ARBA00049258"/>
    </source>
</evidence>
<dbReference type="InterPro" id="IPR036291">
    <property type="entry name" value="NAD(P)-bd_dom_sf"/>
</dbReference>
<keyword evidence="9" id="KW-1185">Reference proteome</keyword>
<dbReference type="Proteomes" id="UP000249865">
    <property type="component" value="Chromosome"/>
</dbReference>
<reference evidence="9" key="1">
    <citation type="submission" date="2018-06" db="EMBL/GenBank/DDBJ databases">
        <title>Complete genome sequences of Mycoplasma anatis, M. anseris and M. cloacale type strains.</title>
        <authorList>
            <person name="Grozner D."/>
            <person name="Forro B."/>
            <person name="Sulyok K.M."/>
            <person name="Marton S."/>
            <person name="Kreizinger Z."/>
            <person name="Banyai K."/>
            <person name="Gyuranecz M."/>
        </authorList>
    </citation>
    <scope>NUCLEOTIDE SEQUENCE [LARGE SCALE GENOMIC DNA]</scope>
    <source>
        <strain evidence="9">NCTC 10199</strain>
    </source>
</reference>
<dbReference type="GO" id="GO:0006089">
    <property type="term" value="P:lactate metabolic process"/>
    <property type="evidence" value="ECO:0007669"/>
    <property type="project" value="TreeGrafter"/>
</dbReference>
<dbReference type="InterPro" id="IPR015955">
    <property type="entry name" value="Lactate_DH/Glyco_Ohase_4_C"/>
</dbReference>
<dbReference type="Gene3D" id="3.90.110.10">
    <property type="entry name" value="Lactate dehydrogenase/glycoside hydrolase, family 4, C-terminal"/>
    <property type="match status" value="1"/>
</dbReference>
<keyword evidence="5" id="KW-0520">NAD</keyword>
<dbReference type="OrthoDB" id="9802969at2"/>
<dbReference type="GO" id="GO:0004459">
    <property type="term" value="F:L-lactate dehydrogenase (NAD+) activity"/>
    <property type="evidence" value="ECO:0007669"/>
    <property type="project" value="UniProtKB-UniRule"/>
</dbReference>
<comment type="catalytic activity">
    <reaction evidence="6">
        <text>(S)-lactate + NAD(+) = pyruvate + NADH + H(+)</text>
        <dbReference type="Rhea" id="RHEA:23444"/>
        <dbReference type="ChEBI" id="CHEBI:15361"/>
        <dbReference type="ChEBI" id="CHEBI:15378"/>
        <dbReference type="ChEBI" id="CHEBI:16651"/>
        <dbReference type="ChEBI" id="CHEBI:57540"/>
        <dbReference type="ChEBI" id="CHEBI:57945"/>
        <dbReference type="EC" id="1.1.1.27"/>
    </reaction>
</comment>
<dbReference type="AlphaFoldDB" id="A0A2Z4LNL4"/>
<gene>
    <name evidence="8" type="ORF">DK849_02665</name>
</gene>
<dbReference type="InterPro" id="IPR022383">
    <property type="entry name" value="Lactate/malate_DH_C"/>
</dbReference>
<evidence type="ECO:0000313" key="8">
    <source>
        <dbReference type="EMBL" id="AWX42948.1"/>
    </source>
</evidence>
<dbReference type="EC" id="1.1.1.27" evidence="3 7"/>
<evidence type="ECO:0000256" key="5">
    <source>
        <dbReference type="ARBA" id="ARBA00023027"/>
    </source>
</evidence>
<accession>A0A2Z4LNL4</accession>
<dbReference type="InterPro" id="IPR001557">
    <property type="entry name" value="L-lactate/malate_DH"/>
</dbReference>
<dbReference type="NCBIfam" id="TIGR01771">
    <property type="entry name" value="L-LDH-NAD"/>
    <property type="match status" value="1"/>
</dbReference>
<evidence type="ECO:0000256" key="7">
    <source>
        <dbReference type="NCBIfam" id="TIGR01771"/>
    </source>
</evidence>
<dbReference type="Gene3D" id="3.40.50.720">
    <property type="entry name" value="NAD(P)-binding Rossmann-like Domain"/>
    <property type="match status" value="1"/>
</dbReference>
<dbReference type="Pfam" id="PF00056">
    <property type="entry name" value="Ldh_1_N"/>
    <property type="match status" value="1"/>
</dbReference>
<dbReference type="SUPFAM" id="SSF56327">
    <property type="entry name" value="LDH C-terminal domain-like"/>
    <property type="match status" value="1"/>
</dbReference>
<dbReference type="InterPro" id="IPR011304">
    <property type="entry name" value="L-lactate_DH"/>
</dbReference>
<comment type="pathway">
    <text evidence="1">Fermentation; pyruvate fermentation to lactate; (S)-lactate from pyruvate: step 1/1.</text>
</comment>
<dbReference type="GO" id="GO:0005737">
    <property type="term" value="C:cytoplasm"/>
    <property type="evidence" value="ECO:0007669"/>
    <property type="project" value="UniProtKB-UniRule"/>
</dbReference>
<name>A0A2Z4LNL4_9BACT</name>
<dbReference type="PRINTS" id="PR00086">
    <property type="entry name" value="LLDHDRGNASE"/>
</dbReference>
<evidence type="ECO:0000256" key="2">
    <source>
        <dbReference type="ARBA" id="ARBA00006054"/>
    </source>
</evidence>
<proteinExistence type="inferred from homology"/>
<dbReference type="UniPathway" id="UPA00554">
    <property type="reaction ID" value="UER00611"/>
</dbReference>
<dbReference type="EMBL" id="CP030103">
    <property type="protein sequence ID" value="AWX42948.1"/>
    <property type="molecule type" value="Genomic_DNA"/>
</dbReference>
<dbReference type="SUPFAM" id="SSF51735">
    <property type="entry name" value="NAD(P)-binding Rossmann-fold domains"/>
    <property type="match status" value="1"/>
</dbReference>
<dbReference type="Pfam" id="PF02866">
    <property type="entry name" value="Ldh_1_C"/>
    <property type="match status" value="1"/>
</dbReference>
<evidence type="ECO:0000313" key="9">
    <source>
        <dbReference type="Proteomes" id="UP000249865"/>
    </source>
</evidence>
<dbReference type="PANTHER" id="PTHR43128">
    <property type="entry name" value="L-2-HYDROXYCARBOXYLATE DEHYDROGENASE (NAD(P)(+))"/>
    <property type="match status" value="1"/>
</dbReference>
<dbReference type="PANTHER" id="PTHR43128:SF16">
    <property type="entry name" value="L-LACTATE DEHYDROGENASE"/>
    <property type="match status" value="1"/>
</dbReference>
<dbReference type="KEGG" id="mclo:DK849_02665"/>
<organism evidence="8 9">
    <name type="scientific">Metamycoplasma cloacale</name>
    <dbReference type="NCBI Taxonomy" id="92401"/>
    <lineage>
        <taxon>Bacteria</taxon>
        <taxon>Bacillati</taxon>
        <taxon>Mycoplasmatota</taxon>
        <taxon>Mycoplasmoidales</taxon>
        <taxon>Metamycoplasmataceae</taxon>
        <taxon>Metamycoplasma</taxon>
    </lineage>
</organism>